<keyword evidence="2 4" id="KW-0418">Kinase</keyword>
<evidence type="ECO:0000256" key="1">
    <source>
        <dbReference type="ARBA" id="ARBA00022679"/>
    </source>
</evidence>
<protein>
    <submittedName>
        <fullName evidence="4">Ribulokinase</fullName>
        <ecNumber evidence="4">2.7.1.16</ecNumber>
    </submittedName>
</protein>
<evidence type="ECO:0000259" key="3">
    <source>
        <dbReference type="Pfam" id="PF02782"/>
    </source>
</evidence>
<dbReference type="GO" id="GO:0019150">
    <property type="term" value="F:D-ribulokinase activity"/>
    <property type="evidence" value="ECO:0007669"/>
    <property type="project" value="TreeGrafter"/>
</dbReference>
<dbReference type="Proteomes" id="UP000004198">
    <property type="component" value="Unassembled WGS sequence"/>
</dbReference>
<sequence length="122" mass="13806">MELCQDFFAYEAGQSAVGDIFEWYVDNCVPEEYKKEALKKGVNIHSLLEEKASKLKPGESGLLALDWLNGNRSVLVDTDLTGMILGLTLLTKPEEIYRALIEATAYGKNMIIETFEKYRSTY</sequence>
<proteinExistence type="predicted"/>
<dbReference type="Pfam" id="PF02782">
    <property type="entry name" value="FGGY_C"/>
    <property type="match status" value="1"/>
</dbReference>
<gene>
    <name evidence="4" type="ORF">CcarbDRAFT_0213</name>
</gene>
<dbReference type="GO" id="GO:0005737">
    <property type="term" value="C:cytoplasm"/>
    <property type="evidence" value="ECO:0007669"/>
    <property type="project" value="TreeGrafter"/>
</dbReference>
<dbReference type="EC" id="2.7.1.16" evidence="4"/>
<feature type="domain" description="Carbohydrate kinase FGGY C-terminal" evidence="3">
    <location>
        <begin position="5"/>
        <end position="118"/>
    </location>
</feature>
<dbReference type="PANTHER" id="PTHR43435:SF4">
    <property type="entry name" value="FGGY CARBOHYDRATE KINASE DOMAIN-CONTAINING PROTEIN"/>
    <property type="match status" value="1"/>
</dbReference>
<reference evidence="4 5" key="1">
    <citation type="submission" date="2009-06" db="EMBL/GenBank/DDBJ databases">
        <title>The draft genome of Clostridium carboxidivorans P7.</title>
        <authorList>
            <consortium name="US DOE Joint Genome Institute (JGI-PGF)"/>
            <person name="Lucas S."/>
            <person name="Copeland A."/>
            <person name="Lapidus A."/>
            <person name="Glavina del Rio T."/>
            <person name="Tice H."/>
            <person name="Bruce D."/>
            <person name="Goodwin L."/>
            <person name="Pitluck S."/>
            <person name="Larimer F."/>
            <person name="Land M.L."/>
            <person name="Hauser L."/>
            <person name="Hemme C.L."/>
        </authorList>
    </citation>
    <scope>NUCLEOTIDE SEQUENCE [LARGE SCALE GENOMIC DNA]</scope>
    <source>
        <strain evidence="4 5">P7</strain>
    </source>
</reference>
<accession>C6PN46</accession>
<dbReference type="SUPFAM" id="SSF53067">
    <property type="entry name" value="Actin-like ATPase domain"/>
    <property type="match status" value="1"/>
</dbReference>
<dbReference type="eggNOG" id="COG1069">
    <property type="taxonomic scope" value="Bacteria"/>
</dbReference>
<dbReference type="GO" id="GO:0008741">
    <property type="term" value="F:ribulokinase activity"/>
    <property type="evidence" value="ECO:0007669"/>
    <property type="project" value="UniProtKB-EC"/>
</dbReference>
<evidence type="ECO:0000256" key="2">
    <source>
        <dbReference type="ARBA" id="ARBA00022777"/>
    </source>
</evidence>
<dbReference type="Gene3D" id="3.30.420.40">
    <property type="match status" value="1"/>
</dbReference>
<dbReference type="InterPro" id="IPR018483">
    <property type="entry name" value="Carb_kinase_FGGY_CS"/>
</dbReference>
<dbReference type="GO" id="GO:0019321">
    <property type="term" value="P:pentose metabolic process"/>
    <property type="evidence" value="ECO:0007669"/>
    <property type="project" value="TreeGrafter"/>
</dbReference>
<dbReference type="PANTHER" id="PTHR43435">
    <property type="entry name" value="RIBULOKINASE"/>
    <property type="match status" value="1"/>
</dbReference>
<dbReference type="AlphaFoldDB" id="C6PN46"/>
<dbReference type="PROSITE" id="PS00445">
    <property type="entry name" value="FGGY_KINASES_2"/>
    <property type="match status" value="1"/>
</dbReference>
<dbReference type="InterPro" id="IPR043129">
    <property type="entry name" value="ATPase_NBD"/>
</dbReference>
<keyword evidence="1 4" id="KW-0808">Transferase</keyword>
<dbReference type="InterPro" id="IPR018485">
    <property type="entry name" value="FGGY_C"/>
</dbReference>
<name>C6PN46_9CLOT</name>
<evidence type="ECO:0000313" key="4">
    <source>
        <dbReference type="EMBL" id="EET89379.1"/>
    </source>
</evidence>
<dbReference type="EMBL" id="ACVI01000002">
    <property type="protein sequence ID" value="EET89379.1"/>
    <property type="molecule type" value="Genomic_DNA"/>
</dbReference>
<evidence type="ECO:0000313" key="5">
    <source>
        <dbReference type="Proteomes" id="UP000004198"/>
    </source>
</evidence>
<keyword evidence="5" id="KW-1185">Reference proteome</keyword>
<dbReference type="Gene3D" id="1.20.58.2240">
    <property type="match status" value="1"/>
</dbReference>
<comment type="caution">
    <text evidence="4">The sequence shown here is derived from an EMBL/GenBank/DDBJ whole genome shotgun (WGS) entry which is preliminary data.</text>
</comment>
<organism evidence="4 5">
    <name type="scientific">Clostridium carboxidivorans P7</name>
    <dbReference type="NCBI Taxonomy" id="536227"/>
    <lineage>
        <taxon>Bacteria</taxon>
        <taxon>Bacillati</taxon>
        <taxon>Bacillota</taxon>
        <taxon>Clostridia</taxon>
        <taxon>Eubacteriales</taxon>
        <taxon>Clostridiaceae</taxon>
        <taxon>Clostridium</taxon>
    </lineage>
</organism>